<keyword evidence="5 7" id="KW-0472">Membrane</keyword>
<organism evidence="8 9">
    <name type="scientific">Reticulomyxa filosa</name>
    <dbReference type="NCBI Taxonomy" id="46433"/>
    <lineage>
        <taxon>Eukaryota</taxon>
        <taxon>Sar</taxon>
        <taxon>Rhizaria</taxon>
        <taxon>Retaria</taxon>
        <taxon>Foraminifera</taxon>
        <taxon>Monothalamids</taxon>
        <taxon>Reticulomyxidae</taxon>
        <taxon>Reticulomyxa</taxon>
    </lineage>
</organism>
<evidence type="ECO:0000313" key="8">
    <source>
        <dbReference type="EMBL" id="ETO12023.1"/>
    </source>
</evidence>
<feature type="transmembrane region" description="Helical" evidence="7">
    <location>
        <begin position="324"/>
        <end position="345"/>
    </location>
</feature>
<feature type="transmembrane region" description="Helical" evidence="7">
    <location>
        <begin position="390"/>
        <end position="409"/>
    </location>
</feature>
<feature type="transmembrane region" description="Helical" evidence="7">
    <location>
        <begin position="73"/>
        <end position="106"/>
    </location>
</feature>
<evidence type="ECO:0000256" key="1">
    <source>
        <dbReference type="ARBA" id="ARBA00004141"/>
    </source>
</evidence>
<evidence type="ECO:0000313" key="9">
    <source>
        <dbReference type="Proteomes" id="UP000023152"/>
    </source>
</evidence>
<feature type="transmembrane region" description="Helical" evidence="7">
    <location>
        <begin position="7"/>
        <end position="23"/>
    </location>
</feature>
<protein>
    <submittedName>
        <fullName evidence="8">Serine incorporator 3</fullName>
    </submittedName>
</protein>
<dbReference type="OMA" id="DKHCNPL"/>
<feature type="transmembrane region" description="Helical" evidence="7">
    <location>
        <begin position="296"/>
        <end position="318"/>
    </location>
</feature>
<evidence type="ECO:0000256" key="5">
    <source>
        <dbReference type="ARBA" id="ARBA00023136"/>
    </source>
</evidence>
<dbReference type="OrthoDB" id="5963193at2759"/>
<dbReference type="PANTHER" id="PTHR10383:SF9">
    <property type="entry name" value="SERINE INCORPORATOR, ISOFORM F"/>
    <property type="match status" value="1"/>
</dbReference>
<gene>
    <name evidence="8" type="ORF">RFI_25354</name>
</gene>
<keyword evidence="9" id="KW-1185">Reference proteome</keyword>
<keyword evidence="3 7" id="KW-0812">Transmembrane</keyword>
<accession>X6MDC2</accession>
<comment type="similarity">
    <text evidence="2">Belongs to the TDE1 family.</text>
</comment>
<feature type="transmembrane region" description="Helical" evidence="7">
    <location>
        <begin position="523"/>
        <end position="542"/>
    </location>
</feature>
<dbReference type="GO" id="GO:0016020">
    <property type="term" value="C:membrane"/>
    <property type="evidence" value="ECO:0007669"/>
    <property type="project" value="UniProtKB-SubCell"/>
</dbReference>
<evidence type="ECO:0000256" key="2">
    <source>
        <dbReference type="ARBA" id="ARBA00006665"/>
    </source>
</evidence>
<reference evidence="8 9" key="1">
    <citation type="journal article" date="2013" name="Curr. Biol.">
        <title>The Genome of the Foraminiferan Reticulomyxa filosa.</title>
        <authorList>
            <person name="Glockner G."/>
            <person name="Hulsmann N."/>
            <person name="Schleicher M."/>
            <person name="Noegel A.A."/>
            <person name="Eichinger L."/>
            <person name="Gallinger C."/>
            <person name="Pawlowski J."/>
            <person name="Sierra R."/>
            <person name="Euteneuer U."/>
            <person name="Pillet L."/>
            <person name="Moustafa A."/>
            <person name="Platzer M."/>
            <person name="Groth M."/>
            <person name="Szafranski K."/>
            <person name="Schliwa M."/>
        </authorList>
    </citation>
    <scope>NUCLEOTIDE SEQUENCE [LARGE SCALE GENOMIC DNA]</scope>
</reference>
<dbReference type="Proteomes" id="UP000023152">
    <property type="component" value="Unassembled WGS sequence"/>
</dbReference>
<name>X6MDC2_RETFI</name>
<dbReference type="InterPro" id="IPR005016">
    <property type="entry name" value="TDE1/TMS"/>
</dbReference>
<comment type="subcellular location">
    <subcellularLocation>
        <location evidence="1">Membrane</location>
        <topology evidence="1">Multi-pass membrane protein</topology>
    </subcellularLocation>
</comment>
<feature type="region of interest" description="Disordered" evidence="6">
    <location>
        <begin position="436"/>
        <end position="471"/>
    </location>
</feature>
<proteinExistence type="inferred from homology"/>
<dbReference type="AlphaFoldDB" id="X6MDC2"/>
<feature type="transmembrane region" description="Helical" evidence="7">
    <location>
        <begin position="485"/>
        <end position="503"/>
    </location>
</feature>
<comment type="caution">
    <text evidence="8">The sequence shown here is derived from an EMBL/GenBank/DDBJ whole genome shotgun (WGS) entry which is preliminary data.</text>
</comment>
<feature type="transmembrane region" description="Helical" evidence="7">
    <location>
        <begin position="35"/>
        <end position="61"/>
    </location>
</feature>
<keyword evidence="4 7" id="KW-1133">Transmembrane helix</keyword>
<dbReference type="EMBL" id="ASPP01021810">
    <property type="protein sequence ID" value="ETO12023.1"/>
    <property type="molecule type" value="Genomic_DNA"/>
</dbReference>
<evidence type="ECO:0000256" key="7">
    <source>
        <dbReference type="SAM" id="Phobius"/>
    </source>
</evidence>
<sequence>MRERERDWCCAFIFLFFFFVILMTDSGKSSSLYDVFTFCFVFNVCVRVACLLVVVVCLFIVSLENGRRRGKVVIVKFFALCSFSSLPQFIAFFFLFYFIRIFIFAFIKIKKGNVKKKNQPVLFFVVQIEINEMCIGTLLASCCATCFVNCCCSGLKECNAKRGPASRIPYIFIMFVACVFSVVMTLYGEKQLYSNSLLNTSLKVCNKSSCEGNGVVYRTSFALALFFIIHAILVRAFMAFHWMFLIIKLLFLQVLVLVNWAWDVSDNVLAKLETLESEKSEENDNKCKIGCYQMMLVVATLFLIGAMITLWALMFVWFGKTGCTTSKVLISLTIIAAVALFIISVSVQHGSIFVTGIVTLYGSYLCYNGLQSRPQESCNAFAGEKNTLNLWLGILITAAALSYAGFSVASSTNKVIKQSTDESGVDLKVKKEVKDKEDKDDTADAEDVGKSNYDDLDDDEDKKPKKSLSGEVLSEDDLHERRHNVIFHICMAFASIYISMLYTNWATDTASSTRTSGRGDISLGVNIAAEWLSFLLYFWTLIAPSVCSNRSFDQ</sequence>
<feature type="transmembrane region" description="Helical" evidence="7">
    <location>
        <begin position="215"/>
        <end position="233"/>
    </location>
</feature>
<dbReference type="PANTHER" id="PTHR10383">
    <property type="entry name" value="SERINE INCORPORATOR"/>
    <property type="match status" value="1"/>
</dbReference>
<evidence type="ECO:0000256" key="6">
    <source>
        <dbReference type="SAM" id="MobiDB-lite"/>
    </source>
</evidence>
<dbReference type="Pfam" id="PF03348">
    <property type="entry name" value="Serinc"/>
    <property type="match status" value="2"/>
</dbReference>
<evidence type="ECO:0000256" key="4">
    <source>
        <dbReference type="ARBA" id="ARBA00022989"/>
    </source>
</evidence>
<evidence type="ECO:0000256" key="3">
    <source>
        <dbReference type="ARBA" id="ARBA00022692"/>
    </source>
</evidence>
<feature type="transmembrane region" description="Helical" evidence="7">
    <location>
        <begin position="239"/>
        <end position="262"/>
    </location>
</feature>
<feature type="transmembrane region" description="Helical" evidence="7">
    <location>
        <begin position="168"/>
        <end position="187"/>
    </location>
</feature>